<proteinExistence type="predicted"/>
<gene>
    <name evidence="5" type="ORF">H5410_063207</name>
</gene>
<organism evidence="5 6">
    <name type="scientific">Solanum commersonii</name>
    <name type="common">Commerson's wild potato</name>
    <name type="synonym">Commerson's nightshade</name>
    <dbReference type="NCBI Taxonomy" id="4109"/>
    <lineage>
        <taxon>Eukaryota</taxon>
        <taxon>Viridiplantae</taxon>
        <taxon>Streptophyta</taxon>
        <taxon>Embryophyta</taxon>
        <taxon>Tracheophyta</taxon>
        <taxon>Spermatophyta</taxon>
        <taxon>Magnoliopsida</taxon>
        <taxon>eudicotyledons</taxon>
        <taxon>Gunneridae</taxon>
        <taxon>Pentapetalae</taxon>
        <taxon>asterids</taxon>
        <taxon>lamiids</taxon>
        <taxon>Solanales</taxon>
        <taxon>Solanaceae</taxon>
        <taxon>Solanoideae</taxon>
        <taxon>Solaneae</taxon>
        <taxon>Solanum</taxon>
    </lineage>
</organism>
<dbReference type="GO" id="GO:0006357">
    <property type="term" value="P:regulation of transcription by RNA polymerase II"/>
    <property type="evidence" value="ECO:0007669"/>
    <property type="project" value="TreeGrafter"/>
</dbReference>
<evidence type="ECO:0000256" key="4">
    <source>
        <dbReference type="ARBA" id="ARBA00023242"/>
    </source>
</evidence>
<dbReference type="Gene3D" id="1.20.960.30">
    <property type="match status" value="1"/>
</dbReference>
<comment type="subcellular location">
    <subcellularLocation>
        <location evidence="1">Nucleus</location>
    </subcellularLocation>
</comment>
<dbReference type="Proteomes" id="UP000824120">
    <property type="component" value="Chromosome 12"/>
</dbReference>
<dbReference type="PANTHER" id="PTHR22846:SF66">
    <property type="entry name" value="ANAPHASE-PROMOTING COMPLEX SUBUNIT 4-LIKE WD40 DOMAIN-CONTAINING PROTEIN"/>
    <property type="match status" value="1"/>
</dbReference>
<evidence type="ECO:0000256" key="2">
    <source>
        <dbReference type="ARBA" id="ARBA00022574"/>
    </source>
</evidence>
<protein>
    <submittedName>
        <fullName evidence="5">Uncharacterized protein</fullName>
    </submittedName>
</protein>
<evidence type="ECO:0000313" key="6">
    <source>
        <dbReference type="Proteomes" id="UP000824120"/>
    </source>
</evidence>
<dbReference type="GO" id="GO:0003714">
    <property type="term" value="F:transcription corepressor activity"/>
    <property type="evidence" value="ECO:0007669"/>
    <property type="project" value="InterPro"/>
</dbReference>
<keyword evidence="2" id="KW-0853">WD repeat</keyword>
<dbReference type="EMBL" id="JACXVP010000012">
    <property type="protein sequence ID" value="KAG5573441.1"/>
    <property type="molecule type" value="Genomic_DNA"/>
</dbReference>
<evidence type="ECO:0000313" key="5">
    <source>
        <dbReference type="EMBL" id="KAG5573441.1"/>
    </source>
</evidence>
<sequence length="64" mass="7299">METFTEPSAGRFLHSAFTFGHEARINKSTVGGNRVPFDALVKLVQKRIQYLELETNLSNVRQTF</sequence>
<evidence type="ECO:0000256" key="3">
    <source>
        <dbReference type="ARBA" id="ARBA00022737"/>
    </source>
</evidence>
<name>A0A9J5WCM9_SOLCO</name>
<accession>A0A9J5WCM9</accession>
<dbReference type="InterPro" id="IPR045183">
    <property type="entry name" value="Ebi-like"/>
</dbReference>
<keyword evidence="3" id="KW-0677">Repeat</keyword>
<dbReference type="OrthoDB" id="1112967at2759"/>
<keyword evidence="6" id="KW-1185">Reference proteome</keyword>
<dbReference type="PANTHER" id="PTHR22846">
    <property type="entry name" value="WD40 REPEAT PROTEIN"/>
    <property type="match status" value="1"/>
</dbReference>
<evidence type="ECO:0000256" key="1">
    <source>
        <dbReference type="ARBA" id="ARBA00004123"/>
    </source>
</evidence>
<reference evidence="5 6" key="1">
    <citation type="submission" date="2020-09" db="EMBL/GenBank/DDBJ databases">
        <title>De no assembly of potato wild relative species, Solanum commersonii.</title>
        <authorList>
            <person name="Cho K."/>
        </authorList>
    </citation>
    <scope>NUCLEOTIDE SEQUENCE [LARGE SCALE GENOMIC DNA]</scope>
    <source>
        <strain evidence="5">LZ3.2</strain>
        <tissue evidence="5">Leaf</tissue>
    </source>
</reference>
<keyword evidence="4" id="KW-0539">Nucleus</keyword>
<comment type="caution">
    <text evidence="5">The sequence shown here is derived from an EMBL/GenBank/DDBJ whole genome shotgun (WGS) entry which is preliminary data.</text>
</comment>
<dbReference type="AlphaFoldDB" id="A0A9J5WCM9"/>
<dbReference type="GO" id="GO:0000118">
    <property type="term" value="C:histone deacetylase complex"/>
    <property type="evidence" value="ECO:0007669"/>
    <property type="project" value="TreeGrafter"/>
</dbReference>